<feature type="transmembrane region" description="Helical" evidence="6">
    <location>
        <begin position="12"/>
        <end position="30"/>
    </location>
</feature>
<keyword evidence="5 6" id="KW-0472">Membrane</keyword>
<evidence type="ECO:0000256" key="4">
    <source>
        <dbReference type="ARBA" id="ARBA00022989"/>
    </source>
</evidence>
<dbReference type="GO" id="GO:0016020">
    <property type="term" value="C:membrane"/>
    <property type="evidence" value="ECO:0007669"/>
    <property type="project" value="UniProtKB-SubCell"/>
</dbReference>
<gene>
    <name evidence="7" type="ORF">A2675_01125</name>
</gene>
<dbReference type="GO" id="GO:0015627">
    <property type="term" value="C:type II protein secretion system complex"/>
    <property type="evidence" value="ECO:0007669"/>
    <property type="project" value="InterPro"/>
</dbReference>
<evidence type="ECO:0000256" key="1">
    <source>
        <dbReference type="ARBA" id="ARBA00004167"/>
    </source>
</evidence>
<dbReference type="PANTHER" id="PTHR30093:SF44">
    <property type="entry name" value="TYPE II SECRETION SYSTEM CORE PROTEIN G"/>
    <property type="match status" value="1"/>
</dbReference>
<comment type="subcellular location">
    <subcellularLocation>
        <location evidence="1">Membrane</location>
        <topology evidence="1">Single-pass membrane protein</topology>
    </subcellularLocation>
</comment>
<accession>A0A1G2S6A5</accession>
<organism evidence="7 8">
    <name type="scientific">Candidatus Yonathbacteria bacterium RIFCSPHIGHO2_01_FULL_51_10</name>
    <dbReference type="NCBI Taxonomy" id="1802723"/>
    <lineage>
        <taxon>Bacteria</taxon>
        <taxon>Candidatus Yonathiibacteriota</taxon>
    </lineage>
</organism>
<dbReference type="GO" id="GO:0015628">
    <property type="term" value="P:protein secretion by the type II secretion system"/>
    <property type="evidence" value="ECO:0007669"/>
    <property type="project" value="InterPro"/>
</dbReference>
<proteinExistence type="predicted"/>
<name>A0A1G2S6A5_9BACT</name>
<evidence type="ECO:0000313" key="8">
    <source>
        <dbReference type="Proteomes" id="UP000176997"/>
    </source>
</evidence>
<dbReference type="STRING" id="1802723.A2675_01125"/>
<dbReference type="InterPro" id="IPR000983">
    <property type="entry name" value="Bac_GSPG_pilin"/>
</dbReference>
<dbReference type="PRINTS" id="PR00813">
    <property type="entry name" value="BCTERIALGSPG"/>
</dbReference>
<dbReference type="EMBL" id="MHUS01000036">
    <property type="protein sequence ID" value="OHA80092.1"/>
    <property type="molecule type" value="Genomic_DNA"/>
</dbReference>
<evidence type="ECO:0000256" key="6">
    <source>
        <dbReference type="SAM" id="Phobius"/>
    </source>
</evidence>
<dbReference type="InterPro" id="IPR045584">
    <property type="entry name" value="Pilin-like"/>
</dbReference>
<protein>
    <recommendedName>
        <fullName evidence="9">Type II secretion system protein GspG C-terminal domain-containing protein</fullName>
    </recommendedName>
</protein>
<evidence type="ECO:0000256" key="2">
    <source>
        <dbReference type="ARBA" id="ARBA00022481"/>
    </source>
</evidence>
<dbReference type="PANTHER" id="PTHR30093">
    <property type="entry name" value="GENERAL SECRETION PATHWAY PROTEIN G"/>
    <property type="match status" value="1"/>
</dbReference>
<sequence>MKRQGGFTLAELLVVMSIISLLSSVILSSLSSTRVKARDGQRVQALAEMKKALALYYYDNGKYPTPLANGTYAPGDPSVAVNSLVTTCSGSGKSWGCLQNNLNSAKKYISELPVDPVNGIAEFSTTGYVYRYDVTTDGKMYSITAKFEGKNPLMCSQDGGITSKYKILFDTNKYQAGDPVCLSSYNPVPVSQWGADYFYYFADS</sequence>
<dbReference type="InterPro" id="IPR012902">
    <property type="entry name" value="N_methyl_site"/>
</dbReference>
<evidence type="ECO:0000256" key="3">
    <source>
        <dbReference type="ARBA" id="ARBA00022692"/>
    </source>
</evidence>
<keyword evidence="3 6" id="KW-0812">Transmembrane</keyword>
<evidence type="ECO:0000313" key="7">
    <source>
        <dbReference type="EMBL" id="OHA80092.1"/>
    </source>
</evidence>
<comment type="caution">
    <text evidence="7">The sequence shown here is derived from an EMBL/GenBank/DDBJ whole genome shotgun (WGS) entry which is preliminary data.</text>
</comment>
<evidence type="ECO:0000256" key="5">
    <source>
        <dbReference type="ARBA" id="ARBA00023136"/>
    </source>
</evidence>
<evidence type="ECO:0008006" key="9">
    <source>
        <dbReference type="Google" id="ProtNLM"/>
    </source>
</evidence>
<keyword evidence="4 6" id="KW-1133">Transmembrane helix</keyword>
<dbReference type="Gene3D" id="3.30.700.10">
    <property type="entry name" value="Glycoprotein, Type 4 Pilin"/>
    <property type="match status" value="1"/>
</dbReference>
<dbReference type="SUPFAM" id="SSF54523">
    <property type="entry name" value="Pili subunits"/>
    <property type="match status" value="1"/>
</dbReference>
<dbReference type="Proteomes" id="UP000176997">
    <property type="component" value="Unassembled WGS sequence"/>
</dbReference>
<keyword evidence="2" id="KW-0488">Methylation</keyword>
<dbReference type="Pfam" id="PF07963">
    <property type="entry name" value="N_methyl"/>
    <property type="match status" value="1"/>
</dbReference>
<reference evidence="7 8" key="1">
    <citation type="journal article" date="2016" name="Nat. Commun.">
        <title>Thousands of microbial genomes shed light on interconnected biogeochemical processes in an aquifer system.</title>
        <authorList>
            <person name="Anantharaman K."/>
            <person name="Brown C.T."/>
            <person name="Hug L.A."/>
            <person name="Sharon I."/>
            <person name="Castelle C.J."/>
            <person name="Probst A.J."/>
            <person name="Thomas B.C."/>
            <person name="Singh A."/>
            <person name="Wilkins M.J."/>
            <person name="Karaoz U."/>
            <person name="Brodie E.L."/>
            <person name="Williams K.H."/>
            <person name="Hubbard S.S."/>
            <person name="Banfield J.F."/>
        </authorList>
    </citation>
    <scope>NUCLEOTIDE SEQUENCE [LARGE SCALE GENOMIC DNA]</scope>
</reference>
<dbReference type="AlphaFoldDB" id="A0A1G2S6A5"/>
<dbReference type="NCBIfam" id="TIGR02532">
    <property type="entry name" value="IV_pilin_GFxxxE"/>
    <property type="match status" value="1"/>
</dbReference>